<reference evidence="2" key="1">
    <citation type="journal article" date="2015" name="Nature">
        <title>Complex archaea that bridge the gap between prokaryotes and eukaryotes.</title>
        <authorList>
            <person name="Spang A."/>
            <person name="Saw J.H."/>
            <person name="Jorgensen S.L."/>
            <person name="Zaremba-Niedzwiedzka K."/>
            <person name="Martijn J."/>
            <person name="Lind A.E."/>
            <person name="van Eijk R."/>
            <person name="Schleper C."/>
            <person name="Guy L."/>
            <person name="Ettema T.J."/>
        </authorList>
    </citation>
    <scope>NUCLEOTIDE SEQUENCE</scope>
</reference>
<dbReference type="SUPFAM" id="SSF55073">
    <property type="entry name" value="Nucleotide cyclase"/>
    <property type="match status" value="1"/>
</dbReference>
<organism evidence="2">
    <name type="scientific">marine sediment metagenome</name>
    <dbReference type="NCBI Taxonomy" id="412755"/>
    <lineage>
        <taxon>unclassified sequences</taxon>
        <taxon>metagenomes</taxon>
        <taxon>ecological metagenomes</taxon>
    </lineage>
</organism>
<feature type="domain" description="GGDEF" evidence="1">
    <location>
        <begin position="190"/>
        <end position="324"/>
    </location>
</feature>
<dbReference type="AlphaFoldDB" id="A0A0F9QLH6"/>
<dbReference type="PANTHER" id="PTHR46663:SF4">
    <property type="entry name" value="DIGUANYLATE CYCLASE DGCT-RELATED"/>
    <property type="match status" value="1"/>
</dbReference>
<evidence type="ECO:0000313" key="2">
    <source>
        <dbReference type="EMBL" id="KKN45035.1"/>
    </source>
</evidence>
<accession>A0A0F9QLH6</accession>
<dbReference type="InterPro" id="IPR029787">
    <property type="entry name" value="Nucleotide_cyclase"/>
</dbReference>
<gene>
    <name evidence="2" type="ORF">LCGC14_0687130</name>
</gene>
<dbReference type="SMART" id="SM00267">
    <property type="entry name" value="GGDEF"/>
    <property type="match status" value="1"/>
</dbReference>
<dbReference type="InterPro" id="IPR042463">
    <property type="entry name" value="HNOB_dom_associated_sf"/>
</dbReference>
<name>A0A0F9QLH6_9ZZZZ</name>
<dbReference type="Pfam" id="PF00990">
    <property type="entry name" value="GGDEF"/>
    <property type="match status" value="1"/>
</dbReference>
<dbReference type="Gene3D" id="3.30.450.260">
    <property type="entry name" value="Haem NO binding associated domain"/>
    <property type="match status" value="1"/>
</dbReference>
<dbReference type="InterPro" id="IPR052163">
    <property type="entry name" value="DGC-Regulatory_Protein"/>
</dbReference>
<proteinExistence type="predicted"/>
<dbReference type="PROSITE" id="PS50887">
    <property type="entry name" value="GGDEF"/>
    <property type="match status" value="1"/>
</dbReference>
<sequence length="330" mass="36807">MTHSEHSRVLDTLCPMHLVVSKSGDILHVGPTLRKLRPEDRYTNTLFFDHFAVNRPKMIHSIEDIHWHSGMTMHLSFRQDPSSTFKAVLVPIGEAAEIFVINLSFGIAIQESVRRFGLTNADFAATDMAIEMLYLIEAKSLAMSASHRLNLKLQIAKIAAEEQAFTDTLTGLKNRRAIDHVLARLVESNQGFAVMQIDLDFFKNVNDTLGHAAGDHVLQAAARIMVKETRVEDTVARVGGDEFTLILPDLLDARDLRAVGERLINQLERPILFHGRQCRISASIGTVWIRPDKNLVAEDILSSADAALYHSKNTGRARQTVLENTGSNQP</sequence>
<dbReference type="InterPro" id="IPR043128">
    <property type="entry name" value="Rev_trsase/Diguanyl_cyclase"/>
</dbReference>
<evidence type="ECO:0000259" key="1">
    <source>
        <dbReference type="PROSITE" id="PS50887"/>
    </source>
</evidence>
<protein>
    <recommendedName>
        <fullName evidence="1">GGDEF domain-containing protein</fullName>
    </recommendedName>
</protein>
<comment type="caution">
    <text evidence="2">The sequence shown here is derived from an EMBL/GenBank/DDBJ whole genome shotgun (WGS) entry which is preliminary data.</text>
</comment>
<dbReference type="FunFam" id="3.30.70.270:FF:000001">
    <property type="entry name" value="Diguanylate cyclase domain protein"/>
    <property type="match status" value="1"/>
</dbReference>
<dbReference type="PANTHER" id="PTHR46663">
    <property type="entry name" value="DIGUANYLATE CYCLASE DGCT-RELATED"/>
    <property type="match status" value="1"/>
</dbReference>
<dbReference type="Gene3D" id="3.30.70.270">
    <property type="match status" value="1"/>
</dbReference>
<dbReference type="NCBIfam" id="TIGR00254">
    <property type="entry name" value="GGDEF"/>
    <property type="match status" value="1"/>
</dbReference>
<dbReference type="CDD" id="cd01949">
    <property type="entry name" value="GGDEF"/>
    <property type="match status" value="1"/>
</dbReference>
<dbReference type="InterPro" id="IPR000160">
    <property type="entry name" value="GGDEF_dom"/>
</dbReference>
<dbReference type="EMBL" id="LAZR01001415">
    <property type="protein sequence ID" value="KKN45035.1"/>
    <property type="molecule type" value="Genomic_DNA"/>
</dbReference>